<reference evidence="7" key="1">
    <citation type="submission" date="2014-12" db="EMBL/GenBank/DDBJ databases">
        <title>Insight into the proteome of Arion vulgaris.</title>
        <authorList>
            <person name="Aradska J."/>
            <person name="Bulat T."/>
            <person name="Smidak R."/>
            <person name="Sarate P."/>
            <person name="Gangsoo J."/>
            <person name="Sialana F."/>
            <person name="Bilban M."/>
            <person name="Lubec G."/>
        </authorList>
    </citation>
    <scope>NUCLEOTIDE SEQUENCE</scope>
    <source>
        <tissue evidence="7">Skin</tissue>
    </source>
</reference>
<accession>A0A0B6Z1C0</accession>
<organism evidence="7">
    <name type="scientific">Arion vulgaris</name>
    <dbReference type="NCBI Taxonomy" id="1028688"/>
    <lineage>
        <taxon>Eukaryota</taxon>
        <taxon>Metazoa</taxon>
        <taxon>Spiralia</taxon>
        <taxon>Lophotrochozoa</taxon>
        <taxon>Mollusca</taxon>
        <taxon>Gastropoda</taxon>
        <taxon>Heterobranchia</taxon>
        <taxon>Euthyneura</taxon>
        <taxon>Panpulmonata</taxon>
        <taxon>Eupulmonata</taxon>
        <taxon>Stylommatophora</taxon>
        <taxon>Helicina</taxon>
        <taxon>Arionoidea</taxon>
        <taxon>Arionidae</taxon>
        <taxon>Arion</taxon>
    </lineage>
</organism>
<dbReference type="InterPro" id="IPR013087">
    <property type="entry name" value="Znf_C2H2_type"/>
</dbReference>
<keyword evidence="4" id="KW-0862">Zinc</keyword>
<evidence type="ECO:0000256" key="1">
    <source>
        <dbReference type="ARBA" id="ARBA00022723"/>
    </source>
</evidence>
<protein>
    <recommendedName>
        <fullName evidence="6">C2H2-type domain-containing protein</fullName>
    </recommendedName>
</protein>
<dbReference type="GO" id="GO:0010468">
    <property type="term" value="P:regulation of gene expression"/>
    <property type="evidence" value="ECO:0007669"/>
    <property type="project" value="TreeGrafter"/>
</dbReference>
<dbReference type="Gene3D" id="3.30.160.60">
    <property type="entry name" value="Classic Zinc Finger"/>
    <property type="match status" value="2"/>
</dbReference>
<dbReference type="InterPro" id="IPR050688">
    <property type="entry name" value="Zinc_finger/UBP_domain"/>
</dbReference>
<dbReference type="SUPFAM" id="SSF57667">
    <property type="entry name" value="beta-beta-alpha zinc fingers"/>
    <property type="match status" value="1"/>
</dbReference>
<feature type="non-terminal residue" evidence="7">
    <location>
        <position position="218"/>
    </location>
</feature>
<evidence type="ECO:0000256" key="4">
    <source>
        <dbReference type="ARBA" id="ARBA00022833"/>
    </source>
</evidence>
<evidence type="ECO:0000313" key="7">
    <source>
        <dbReference type="EMBL" id="CEK61736.1"/>
    </source>
</evidence>
<feature type="non-terminal residue" evidence="7">
    <location>
        <position position="1"/>
    </location>
</feature>
<keyword evidence="3 5" id="KW-0863">Zinc-finger</keyword>
<dbReference type="GO" id="GO:0005634">
    <property type="term" value="C:nucleus"/>
    <property type="evidence" value="ECO:0007669"/>
    <property type="project" value="TreeGrafter"/>
</dbReference>
<keyword evidence="2" id="KW-0677">Repeat</keyword>
<sequence>QKMISAKVTASLSKSPNISPMKIASQCSVDNKPGYIVKNGLYRKLHKCRFCPYTNTRSRNMQLHEMMHGPRESNHQLMKCPYCDYYVGSKGLLSHHMKVHQKNYGDTPENDAELVEMGEAMENGDDSDQDIFPQQKVDTLLQISRFKRFGCERCPYASAKRQHFVRHLELHGSRQRYTCQYCDYSVPSNNLLLQHTRLHLMPNQNLLASQSISNLQHL</sequence>
<gene>
    <name evidence="7" type="primary">ORF43088</name>
</gene>
<dbReference type="InterPro" id="IPR036236">
    <property type="entry name" value="Znf_C2H2_sf"/>
</dbReference>
<dbReference type="AlphaFoldDB" id="A0A0B6Z1C0"/>
<dbReference type="PANTHER" id="PTHR24403">
    <property type="entry name" value="ZINC FINGER PROTEIN"/>
    <property type="match status" value="1"/>
</dbReference>
<dbReference type="SMART" id="SM00355">
    <property type="entry name" value="ZnF_C2H2"/>
    <property type="match status" value="4"/>
</dbReference>
<dbReference type="GO" id="GO:0008270">
    <property type="term" value="F:zinc ion binding"/>
    <property type="evidence" value="ECO:0007669"/>
    <property type="project" value="UniProtKB-KW"/>
</dbReference>
<dbReference type="EMBL" id="HACG01014871">
    <property type="protein sequence ID" value="CEK61736.1"/>
    <property type="molecule type" value="Transcribed_RNA"/>
</dbReference>
<dbReference type="PROSITE" id="PS50157">
    <property type="entry name" value="ZINC_FINGER_C2H2_2"/>
    <property type="match status" value="1"/>
</dbReference>
<evidence type="ECO:0000256" key="2">
    <source>
        <dbReference type="ARBA" id="ARBA00022737"/>
    </source>
</evidence>
<evidence type="ECO:0000256" key="5">
    <source>
        <dbReference type="PROSITE-ProRule" id="PRU00042"/>
    </source>
</evidence>
<evidence type="ECO:0000259" key="6">
    <source>
        <dbReference type="PROSITE" id="PS50157"/>
    </source>
</evidence>
<dbReference type="Pfam" id="PF00096">
    <property type="entry name" value="zf-C2H2"/>
    <property type="match status" value="2"/>
</dbReference>
<evidence type="ECO:0000256" key="3">
    <source>
        <dbReference type="ARBA" id="ARBA00022771"/>
    </source>
</evidence>
<dbReference type="PROSITE" id="PS00028">
    <property type="entry name" value="ZINC_FINGER_C2H2_1"/>
    <property type="match status" value="2"/>
</dbReference>
<dbReference type="PANTHER" id="PTHR24403:SF67">
    <property type="entry name" value="FI01116P-RELATED"/>
    <property type="match status" value="1"/>
</dbReference>
<name>A0A0B6Z1C0_9EUPU</name>
<feature type="domain" description="C2H2-type" evidence="6">
    <location>
        <begin position="177"/>
        <end position="204"/>
    </location>
</feature>
<proteinExistence type="predicted"/>
<keyword evidence="1" id="KW-0479">Metal-binding</keyword>